<dbReference type="AlphaFoldDB" id="A0A017SEM2"/>
<dbReference type="Proteomes" id="UP000019804">
    <property type="component" value="Unassembled WGS sequence"/>
</dbReference>
<feature type="compositionally biased region" description="Acidic residues" evidence="1">
    <location>
        <begin position="95"/>
        <end position="111"/>
    </location>
</feature>
<dbReference type="RefSeq" id="XP_040638378.1">
    <property type="nucleotide sequence ID" value="XM_040782077.1"/>
</dbReference>
<reference evidence="4" key="1">
    <citation type="journal article" date="2014" name="Nat. Commun.">
        <title>Genomic adaptations of the halophilic Dead Sea filamentous fungus Eurotium rubrum.</title>
        <authorList>
            <person name="Kis-Papo T."/>
            <person name="Weig A.R."/>
            <person name="Riley R."/>
            <person name="Persoh D."/>
            <person name="Salamov A."/>
            <person name="Sun H."/>
            <person name="Lipzen A."/>
            <person name="Wasser S.P."/>
            <person name="Rambold G."/>
            <person name="Grigoriev I.V."/>
            <person name="Nevo E."/>
        </authorList>
    </citation>
    <scope>NUCLEOTIDE SEQUENCE [LARGE SCALE GENOMIC DNA]</scope>
    <source>
        <strain evidence="4">CBS 135680</strain>
    </source>
</reference>
<dbReference type="OrthoDB" id="5309803at2759"/>
<keyword evidence="2" id="KW-0812">Transmembrane</keyword>
<evidence type="ECO:0000256" key="2">
    <source>
        <dbReference type="SAM" id="Phobius"/>
    </source>
</evidence>
<sequence length="126" mass="14130">MAWYSILPPDLTYLETWAARIFFILGLTTLLPWTALLIFDIVLYIVRMAFHEIPVVGGRVRGAQRPRAPSLNERPDGGARRVFVLGQGGEKNMEELGDGFGDGDLDGDEYAEGYRDEGKEREGKKL</sequence>
<organism evidence="3 4">
    <name type="scientific">Aspergillus ruber (strain CBS 135680)</name>
    <dbReference type="NCBI Taxonomy" id="1388766"/>
    <lineage>
        <taxon>Eukaryota</taxon>
        <taxon>Fungi</taxon>
        <taxon>Dikarya</taxon>
        <taxon>Ascomycota</taxon>
        <taxon>Pezizomycotina</taxon>
        <taxon>Eurotiomycetes</taxon>
        <taxon>Eurotiomycetidae</taxon>
        <taxon>Eurotiales</taxon>
        <taxon>Aspergillaceae</taxon>
        <taxon>Aspergillus</taxon>
        <taxon>Aspergillus subgen. Aspergillus</taxon>
    </lineage>
</organism>
<evidence type="ECO:0000256" key="1">
    <source>
        <dbReference type="SAM" id="MobiDB-lite"/>
    </source>
</evidence>
<keyword evidence="2" id="KW-0472">Membrane</keyword>
<protein>
    <submittedName>
        <fullName evidence="3">Uncharacterized protein</fullName>
    </submittedName>
</protein>
<feature type="transmembrane region" description="Helical" evidence="2">
    <location>
        <begin position="20"/>
        <end position="46"/>
    </location>
</feature>
<feature type="compositionally biased region" description="Basic and acidic residues" evidence="1">
    <location>
        <begin position="112"/>
        <end position="126"/>
    </location>
</feature>
<proteinExistence type="predicted"/>
<evidence type="ECO:0000313" key="3">
    <source>
        <dbReference type="EMBL" id="EYE94690.1"/>
    </source>
</evidence>
<keyword evidence="4" id="KW-1185">Reference proteome</keyword>
<dbReference type="EMBL" id="KK088425">
    <property type="protein sequence ID" value="EYE94690.1"/>
    <property type="molecule type" value="Genomic_DNA"/>
</dbReference>
<feature type="region of interest" description="Disordered" evidence="1">
    <location>
        <begin position="89"/>
        <end position="126"/>
    </location>
</feature>
<gene>
    <name evidence="3" type="ORF">EURHEDRAFT_413051</name>
</gene>
<dbReference type="GeneID" id="63697201"/>
<dbReference type="HOGENOM" id="CLU_1981204_0_0_1"/>
<name>A0A017SEM2_ASPRC</name>
<accession>A0A017SEM2</accession>
<keyword evidence="2" id="KW-1133">Transmembrane helix</keyword>
<evidence type="ECO:0000313" key="4">
    <source>
        <dbReference type="Proteomes" id="UP000019804"/>
    </source>
</evidence>